<comment type="caution">
    <text evidence="8">The sequence shown here is derived from an EMBL/GenBank/DDBJ whole genome shotgun (WGS) entry which is preliminary data.</text>
</comment>
<accession>A0ABT8FA50</accession>
<dbReference type="PROSITE" id="PS51128">
    <property type="entry name" value="ZF_DKSA_2"/>
    <property type="match status" value="1"/>
</dbReference>
<keyword evidence="1" id="KW-0479">Metal-binding</keyword>
<evidence type="ECO:0000256" key="4">
    <source>
        <dbReference type="PROSITE-ProRule" id="PRU00510"/>
    </source>
</evidence>
<evidence type="ECO:0000256" key="2">
    <source>
        <dbReference type="ARBA" id="ARBA00022771"/>
    </source>
</evidence>
<protein>
    <submittedName>
        <fullName evidence="8">TraR/DksA C4-type zinc finger protein</fullName>
    </submittedName>
</protein>
<dbReference type="InterPro" id="IPR020458">
    <property type="entry name" value="Znf_DskA_TraR_CS"/>
</dbReference>
<evidence type="ECO:0000313" key="8">
    <source>
        <dbReference type="EMBL" id="MDN4171491.1"/>
    </source>
</evidence>
<name>A0ABT8FA50_9ACTN</name>
<organism evidence="8 9">
    <name type="scientific">Nocardioides oceani</name>
    <dbReference type="NCBI Taxonomy" id="3058369"/>
    <lineage>
        <taxon>Bacteria</taxon>
        <taxon>Bacillati</taxon>
        <taxon>Actinomycetota</taxon>
        <taxon>Actinomycetes</taxon>
        <taxon>Propionibacteriales</taxon>
        <taxon>Nocardioidaceae</taxon>
        <taxon>Nocardioides</taxon>
    </lineage>
</organism>
<sequence length="149" mass="16057">MPDHQQPGGGLTAAPAPRPDRTTDAGEARDAHGTLEGRDARDTEERLRSEHALVSRRLAALRGDYAGMVEASRDTNADDEHDPEGATIAFERSQLDTLVRQASRRLAEIEAALARLGTATYGLCEGCGRPIPAERLEVRPDARRCVACG</sequence>
<dbReference type="SUPFAM" id="SSF57716">
    <property type="entry name" value="Glucocorticoid receptor-like (DNA-binding domain)"/>
    <property type="match status" value="1"/>
</dbReference>
<evidence type="ECO:0000256" key="1">
    <source>
        <dbReference type="ARBA" id="ARBA00022723"/>
    </source>
</evidence>
<evidence type="ECO:0000256" key="6">
    <source>
        <dbReference type="SAM" id="MobiDB-lite"/>
    </source>
</evidence>
<feature type="compositionally biased region" description="Basic and acidic residues" evidence="6">
    <location>
        <begin position="18"/>
        <end position="48"/>
    </location>
</feature>
<dbReference type="PANTHER" id="PTHR33823">
    <property type="entry name" value="RNA POLYMERASE-BINDING TRANSCRIPTION FACTOR DKSA-RELATED"/>
    <property type="match status" value="1"/>
</dbReference>
<keyword evidence="9" id="KW-1185">Reference proteome</keyword>
<feature type="zinc finger region" description="dksA C4-type" evidence="4">
    <location>
        <begin position="124"/>
        <end position="148"/>
    </location>
</feature>
<feature type="region of interest" description="Disordered" evidence="6">
    <location>
        <begin position="1"/>
        <end position="48"/>
    </location>
</feature>
<keyword evidence="2" id="KW-0863">Zinc-finger</keyword>
<dbReference type="Pfam" id="PF01258">
    <property type="entry name" value="zf-dskA_traR"/>
    <property type="match status" value="1"/>
</dbReference>
<dbReference type="PROSITE" id="PS01102">
    <property type="entry name" value="ZF_DKSA_1"/>
    <property type="match status" value="1"/>
</dbReference>
<dbReference type="Proteomes" id="UP001168620">
    <property type="component" value="Unassembled WGS sequence"/>
</dbReference>
<dbReference type="EMBL" id="JAUHJQ010000001">
    <property type="protein sequence ID" value="MDN4171491.1"/>
    <property type="molecule type" value="Genomic_DNA"/>
</dbReference>
<dbReference type="RefSeq" id="WP_300950418.1">
    <property type="nucleotide sequence ID" value="NZ_JAUHJQ010000001.1"/>
</dbReference>
<dbReference type="InterPro" id="IPR000962">
    <property type="entry name" value="Znf_DskA_TraR"/>
</dbReference>
<proteinExistence type="predicted"/>
<evidence type="ECO:0000256" key="5">
    <source>
        <dbReference type="SAM" id="Coils"/>
    </source>
</evidence>
<keyword evidence="5" id="KW-0175">Coiled coil</keyword>
<evidence type="ECO:0000259" key="7">
    <source>
        <dbReference type="Pfam" id="PF01258"/>
    </source>
</evidence>
<feature type="coiled-coil region" evidence="5">
    <location>
        <begin position="92"/>
        <end position="119"/>
    </location>
</feature>
<feature type="domain" description="Zinc finger DksA/TraR C4-type" evidence="7">
    <location>
        <begin position="120"/>
        <end position="148"/>
    </location>
</feature>
<evidence type="ECO:0000313" key="9">
    <source>
        <dbReference type="Proteomes" id="UP001168620"/>
    </source>
</evidence>
<gene>
    <name evidence="8" type="ORF">QWY28_00895</name>
</gene>
<dbReference type="Gene3D" id="1.20.120.910">
    <property type="entry name" value="DksA, coiled-coil domain"/>
    <property type="match status" value="1"/>
</dbReference>
<evidence type="ECO:0000256" key="3">
    <source>
        <dbReference type="ARBA" id="ARBA00022833"/>
    </source>
</evidence>
<keyword evidence="3" id="KW-0862">Zinc</keyword>
<reference evidence="8" key="1">
    <citation type="submission" date="2023-06" db="EMBL/GenBank/DDBJ databases">
        <title>Draft genome sequence of Nocardioides sp. SOB77.</title>
        <authorList>
            <person name="Zhang G."/>
        </authorList>
    </citation>
    <scope>NUCLEOTIDE SEQUENCE</scope>
    <source>
        <strain evidence="8">SOB77</strain>
    </source>
</reference>